<sequence>MRRLLCPAATRRSTSLSRAVSPSVSAGASAGRAGLGGGEQAPAPGQLGGLAGERHVPEAVGRRTDRGEDVRGALPLAGRQERLGEAQGDVQRLVGPVEVPQRLVRPLPVGDGRRAPPAQQLGAQQFRVPVPHRHGRGDRAGSRADAVEDGLAARVGGGQAARRGLQARGGDEERPRVAVHVGREGFAQGLVEESASGGGVACLGREADAEREQRKAALRGVAVGPGEGAQRVVRLARRRRVARAQREAAAREGR</sequence>
<comment type="caution">
    <text evidence="2">The sequence shown here is derived from an EMBL/GenBank/DDBJ whole genome shotgun (WGS) entry which is preliminary data.</text>
</comment>
<keyword evidence="3" id="KW-1185">Reference proteome</keyword>
<evidence type="ECO:0000313" key="2">
    <source>
        <dbReference type="EMBL" id="MDT0409556.1"/>
    </source>
</evidence>
<feature type="compositionally biased region" description="Low complexity" evidence="1">
    <location>
        <begin position="150"/>
        <end position="168"/>
    </location>
</feature>
<gene>
    <name evidence="2" type="ORF">RM698_10925</name>
</gene>
<accession>A0ABU2QYP2</accession>
<feature type="compositionally biased region" description="Basic and acidic residues" evidence="1">
    <location>
        <begin position="137"/>
        <end position="146"/>
    </location>
</feature>
<feature type="region of interest" description="Disordered" evidence="1">
    <location>
        <begin position="1"/>
        <end position="89"/>
    </location>
</feature>
<organism evidence="2 3">
    <name type="scientific">Streptomyces evansiae</name>
    <dbReference type="NCBI Taxonomy" id="3075535"/>
    <lineage>
        <taxon>Bacteria</taxon>
        <taxon>Bacillati</taxon>
        <taxon>Actinomycetota</taxon>
        <taxon>Actinomycetes</taxon>
        <taxon>Kitasatosporales</taxon>
        <taxon>Streptomycetaceae</taxon>
        <taxon>Streptomyces</taxon>
    </lineage>
</organism>
<feature type="region of interest" description="Disordered" evidence="1">
    <location>
        <begin position="107"/>
        <end position="177"/>
    </location>
</feature>
<name>A0ABU2QYP2_9ACTN</name>
<dbReference type="RefSeq" id="WP_029396897.1">
    <property type="nucleotide sequence ID" value="NZ_JAVRET010000019.1"/>
</dbReference>
<dbReference type="Proteomes" id="UP001183610">
    <property type="component" value="Unassembled WGS sequence"/>
</dbReference>
<dbReference type="EMBL" id="JAVRET010000019">
    <property type="protein sequence ID" value="MDT0409556.1"/>
    <property type="molecule type" value="Genomic_DNA"/>
</dbReference>
<feature type="compositionally biased region" description="Low complexity" evidence="1">
    <location>
        <begin position="17"/>
        <end position="32"/>
    </location>
</feature>
<feature type="compositionally biased region" description="Basic and acidic residues" evidence="1">
    <location>
        <begin position="52"/>
        <end position="71"/>
    </location>
</feature>
<evidence type="ECO:0000313" key="3">
    <source>
        <dbReference type="Proteomes" id="UP001183610"/>
    </source>
</evidence>
<reference evidence="3" key="1">
    <citation type="submission" date="2023-07" db="EMBL/GenBank/DDBJ databases">
        <title>30 novel species of actinomycetes from the DSMZ collection.</title>
        <authorList>
            <person name="Nouioui I."/>
        </authorList>
    </citation>
    <scope>NUCLEOTIDE SEQUENCE [LARGE SCALE GENOMIC DNA]</scope>
    <source>
        <strain evidence="3">DSM 41979</strain>
    </source>
</reference>
<protein>
    <submittedName>
        <fullName evidence="2">Uncharacterized protein</fullName>
    </submittedName>
</protein>
<evidence type="ECO:0000256" key="1">
    <source>
        <dbReference type="SAM" id="MobiDB-lite"/>
    </source>
</evidence>
<proteinExistence type="predicted"/>